<evidence type="ECO:0000259" key="6">
    <source>
        <dbReference type="PROSITE" id="PS00463"/>
    </source>
</evidence>
<dbReference type="PANTHER" id="PTHR47840:SF1">
    <property type="entry name" value="ZN(II)2CYS6 TRANSCRIPTION FACTOR (EUROFUNG)"/>
    <property type="match status" value="1"/>
</dbReference>
<evidence type="ECO:0000256" key="4">
    <source>
        <dbReference type="ARBA" id="ARBA00023242"/>
    </source>
</evidence>
<keyword evidence="8" id="KW-1185">Reference proteome</keyword>
<dbReference type="GO" id="GO:0008270">
    <property type="term" value="F:zinc ion binding"/>
    <property type="evidence" value="ECO:0007669"/>
    <property type="project" value="InterPro"/>
</dbReference>
<dbReference type="GO" id="GO:0006351">
    <property type="term" value="P:DNA-templated transcription"/>
    <property type="evidence" value="ECO:0007669"/>
    <property type="project" value="InterPro"/>
</dbReference>
<dbReference type="InterPro" id="IPR007219">
    <property type="entry name" value="XnlR_reg_dom"/>
</dbReference>
<proteinExistence type="predicted"/>
<feature type="region of interest" description="Disordered" evidence="5">
    <location>
        <begin position="81"/>
        <end position="110"/>
    </location>
</feature>
<evidence type="ECO:0000256" key="1">
    <source>
        <dbReference type="ARBA" id="ARBA00022723"/>
    </source>
</evidence>
<dbReference type="InterPro" id="IPR036864">
    <property type="entry name" value="Zn2-C6_fun-type_DNA-bd_sf"/>
</dbReference>
<dbReference type="EMBL" id="KL647836">
    <property type="protein sequence ID" value="KEY73470.1"/>
    <property type="molecule type" value="Genomic_DNA"/>
</dbReference>
<dbReference type="Gene3D" id="4.10.240.10">
    <property type="entry name" value="Zn(2)-C6 fungal-type DNA-binding domain"/>
    <property type="match status" value="1"/>
</dbReference>
<sequence>MDSTECLGSSRRKLRKGTFSCQECKRRKKRCLFRSGESGCAWCRGRGLPCLGQEVVNDDNPDQVGHRISHVEGLVGQLLQQRQRQVQQRTGQLTTTSSDSYSGPGIPPSPSASSISISTYLLSVSPSPSEVALIFTNGGLARMPHRLLWHGAKDPLEETHCPPAGAHPVWFGRRLMQLALCLQHIDSRERAGSRYAALVERHVTSLDVMIESLEGLETLMLEMLYYINQSKNRVAWLKCRRAIMMAQLMGLDRTDRGEHAKSLWFRLVAGDRIMSLELGLPHHVAEADLSAGSDVPLKQLQSAHLIISGRIISRNLRMQRQRTEITSEKRDTKEIDLLAKEAMKLTPADRWAFQSPLSAMEINDAMAETAKLTVQMSHFSLLVNLHQPFIVHELRSWIASEELSYNRATLVDACRNVLRRFLIIRNYQPGVSYRGYDFKSMSSAVALVLAHIVGHRHGYENVLEHSRSQDLAMIRQGIALVEHLPHPEPMIKSLKELLEVEEDISNGADYIWIVGEAMGLHLTIPYLDTLSALRIPDHGGDIELHDGLPALITNVNPVSVILPNPMIHMAETRLETSEDATSNLHREVTRDNH</sequence>
<dbReference type="PANTHER" id="PTHR47840">
    <property type="entry name" value="ZN(II)2CYS6 TRANSCRIPTION FACTOR (EUROFUNG)-RELATED"/>
    <property type="match status" value="1"/>
</dbReference>
<evidence type="ECO:0000256" key="2">
    <source>
        <dbReference type="ARBA" id="ARBA00023015"/>
    </source>
</evidence>
<dbReference type="CDD" id="cd00067">
    <property type="entry name" value="GAL4"/>
    <property type="match status" value="1"/>
</dbReference>
<dbReference type="HOGENOM" id="CLU_004804_0_1_1"/>
<keyword evidence="1" id="KW-0479">Metal-binding</keyword>
<reference evidence="7 8" key="1">
    <citation type="journal article" date="2014" name="BMC Genomics">
        <title>Comparative genome sequencing reveals chemotype-specific gene clusters in the toxigenic black mold Stachybotrys.</title>
        <authorList>
            <person name="Semeiks J."/>
            <person name="Borek D."/>
            <person name="Otwinowski Z."/>
            <person name="Grishin N.V."/>
        </authorList>
    </citation>
    <scope>NUCLEOTIDE SEQUENCE [LARGE SCALE GENOMIC DNA]</scope>
    <source>
        <strain evidence="8">CBS 109288 / IBT 7711</strain>
    </source>
</reference>
<keyword evidence="2" id="KW-0805">Transcription regulation</keyword>
<accession>A0A084B7E1</accession>
<dbReference type="Proteomes" id="UP000028045">
    <property type="component" value="Unassembled WGS sequence"/>
</dbReference>
<dbReference type="CDD" id="cd12148">
    <property type="entry name" value="fungal_TF_MHR"/>
    <property type="match status" value="1"/>
</dbReference>
<evidence type="ECO:0000256" key="5">
    <source>
        <dbReference type="SAM" id="MobiDB-lite"/>
    </source>
</evidence>
<feature type="compositionally biased region" description="Low complexity" evidence="5">
    <location>
        <begin position="81"/>
        <end position="104"/>
    </location>
</feature>
<dbReference type="AlphaFoldDB" id="A0A084B7E1"/>
<keyword evidence="3" id="KW-0804">Transcription</keyword>
<dbReference type="GO" id="GO:0000981">
    <property type="term" value="F:DNA-binding transcription factor activity, RNA polymerase II-specific"/>
    <property type="evidence" value="ECO:0007669"/>
    <property type="project" value="InterPro"/>
</dbReference>
<organism evidence="7 8">
    <name type="scientific">Stachybotrys chartarum (strain CBS 109288 / IBT 7711)</name>
    <name type="common">Toxic black mold</name>
    <name type="synonym">Stilbospora chartarum</name>
    <dbReference type="NCBI Taxonomy" id="1280523"/>
    <lineage>
        <taxon>Eukaryota</taxon>
        <taxon>Fungi</taxon>
        <taxon>Dikarya</taxon>
        <taxon>Ascomycota</taxon>
        <taxon>Pezizomycotina</taxon>
        <taxon>Sordariomycetes</taxon>
        <taxon>Hypocreomycetidae</taxon>
        <taxon>Hypocreales</taxon>
        <taxon>Stachybotryaceae</taxon>
        <taxon>Stachybotrys</taxon>
    </lineage>
</organism>
<evidence type="ECO:0000313" key="7">
    <source>
        <dbReference type="EMBL" id="KEY73470.1"/>
    </source>
</evidence>
<evidence type="ECO:0000313" key="8">
    <source>
        <dbReference type="Proteomes" id="UP000028045"/>
    </source>
</evidence>
<dbReference type="SMART" id="SM00906">
    <property type="entry name" value="Fungal_trans"/>
    <property type="match status" value="1"/>
</dbReference>
<gene>
    <name evidence="7" type="ORF">S7711_07495</name>
</gene>
<dbReference type="SUPFAM" id="SSF57701">
    <property type="entry name" value="Zn2/Cys6 DNA-binding domain"/>
    <property type="match status" value="1"/>
</dbReference>
<dbReference type="OrthoDB" id="5392779at2759"/>
<keyword evidence="4" id="KW-0539">Nucleus</keyword>
<name>A0A084B7E1_STACB</name>
<protein>
    <recommendedName>
        <fullName evidence="6">Zn(2)-C6 fungal-type domain-containing protein</fullName>
    </recommendedName>
</protein>
<feature type="domain" description="Zn(2)-C6 fungal-type" evidence="6">
    <location>
        <begin position="20"/>
        <end position="50"/>
    </location>
</feature>
<dbReference type="GO" id="GO:0003677">
    <property type="term" value="F:DNA binding"/>
    <property type="evidence" value="ECO:0007669"/>
    <property type="project" value="InterPro"/>
</dbReference>
<dbReference type="PROSITE" id="PS00463">
    <property type="entry name" value="ZN2_CY6_FUNGAL_1"/>
    <property type="match status" value="1"/>
</dbReference>
<dbReference type="InterPro" id="IPR001138">
    <property type="entry name" value="Zn2Cys6_DnaBD"/>
</dbReference>
<evidence type="ECO:0000256" key="3">
    <source>
        <dbReference type="ARBA" id="ARBA00023163"/>
    </source>
</evidence>